<protein>
    <recommendedName>
        <fullName evidence="2">TrwC relaxase domain-containing protein</fullName>
    </recommendedName>
</protein>
<feature type="domain" description="TrwC relaxase" evidence="2">
    <location>
        <begin position="86"/>
        <end position="269"/>
    </location>
</feature>
<comment type="caution">
    <text evidence="3">The sequence shown here is derived from an EMBL/GenBank/DDBJ whole genome shotgun (WGS) entry which is preliminary data.</text>
</comment>
<dbReference type="AlphaFoldDB" id="A0A511YXK7"/>
<dbReference type="InterPro" id="IPR014862">
    <property type="entry name" value="TrwC"/>
</dbReference>
<gene>
    <name evidence="3" type="ORF">AFE02nite_16100</name>
</gene>
<evidence type="ECO:0000256" key="1">
    <source>
        <dbReference type="SAM" id="MobiDB-lite"/>
    </source>
</evidence>
<reference evidence="3 4" key="1">
    <citation type="submission" date="2019-07" db="EMBL/GenBank/DDBJ databases">
        <title>Whole genome shotgun sequence of Actinotalea fermentans NBRC 105374.</title>
        <authorList>
            <person name="Hosoyama A."/>
            <person name="Uohara A."/>
            <person name="Ohji S."/>
            <person name="Ichikawa N."/>
        </authorList>
    </citation>
    <scope>NUCLEOTIDE SEQUENCE [LARGE SCALE GENOMIC DNA]</scope>
    <source>
        <strain evidence="3 4">NBRC 105374</strain>
    </source>
</reference>
<evidence type="ECO:0000259" key="2">
    <source>
        <dbReference type="Pfam" id="PF08751"/>
    </source>
</evidence>
<dbReference type="Proteomes" id="UP000321484">
    <property type="component" value="Unassembled WGS sequence"/>
</dbReference>
<dbReference type="EMBL" id="BJYK01000004">
    <property type="protein sequence ID" value="GEN79876.1"/>
    <property type="molecule type" value="Genomic_DNA"/>
</dbReference>
<dbReference type="Pfam" id="PF08751">
    <property type="entry name" value="TrwC"/>
    <property type="match status" value="1"/>
</dbReference>
<dbReference type="SUPFAM" id="SSF55464">
    <property type="entry name" value="Origin of replication-binding domain, RBD-like"/>
    <property type="match status" value="1"/>
</dbReference>
<feature type="compositionally biased region" description="Polar residues" evidence="1">
    <location>
        <begin position="323"/>
        <end position="335"/>
    </location>
</feature>
<evidence type="ECO:0000313" key="3">
    <source>
        <dbReference type="EMBL" id="GEN79876.1"/>
    </source>
</evidence>
<name>A0A511YXK7_9CELL</name>
<dbReference type="NCBIfam" id="NF041492">
    <property type="entry name" value="MobF"/>
    <property type="match status" value="1"/>
</dbReference>
<evidence type="ECO:0000313" key="4">
    <source>
        <dbReference type="Proteomes" id="UP000321484"/>
    </source>
</evidence>
<accession>A0A511YXK7</accession>
<proteinExistence type="predicted"/>
<feature type="region of interest" description="Disordered" evidence="1">
    <location>
        <begin position="278"/>
        <end position="335"/>
    </location>
</feature>
<organism evidence="3 4">
    <name type="scientific">Actinotalea fermentans</name>
    <dbReference type="NCBI Taxonomy" id="43671"/>
    <lineage>
        <taxon>Bacteria</taxon>
        <taxon>Bacillati</taxon>
        <taxon>Actinomycetota</taxon>
        <taxon>Actinomycetes</taxon>
        <taxon>Micrococcales</taxon>
        <taxon>Cellulomonadaceae</taxon>
        <taxon>Actinotalea</taxon>
    </lineage>
</organism>
<keyword evidence="4" id="KW-1185">Reference proteome</keyword>
<sequence length="335" mass="36455">MRLRAVYRLPHAQATADDHAGSLRRPRVVLTPRSPQAPERSGAFVVLTTGSGTLPGHLLLAAAHLQVATEWRGEVVRVMSMHKLTAGEGYAYLSRHVAAGDAGLEPGASLTAYYEHTGNPAGRWFGEGLAGFGDTRRRLRPGDVVTEAAMTAVFRDGVDPLTDDALGRPYGRFDDGKRHAVVGYDLTFTAPKSVSVLWALADDATRVIVYDAHRAALASSLEFVEQRVIRTRTGEAGRHQVRTRGMVAAAFDHWDTRAGDPNLHTHVVTCYTCPWAPNYNSGAQGPSPRSARPARRRPREPAGTRGSGRTRRRTRPEGRTRASGDQSGSPRVSRR</sequence>